<evidence type="ECO:0000313" key="5">
    <source>
        <dbReference type="EMBL" id="KAJ2898399.1"/>
    </source>
</evidence>
<dbReference type="EMBL" id="JAKWBI020000232">
    <property type="protein sequence ID" value="KAJ2898399.1"/>
    <property type="molecule type" value="Genomic_DNA"/>
</dbReference>
<evidence type="ECO:0008006" key="7">
    <source>
        <dbReference type="Google" id="ProtNLM"/>
    </source>
</evidence>
<evidence type="ECO:0000256" key="3">
    <source>
        <dbReference type="PROSITE-ProRule" id="PRU00023"/>
    </source>
</evidence>
<organism evidence="5 6">
    <name type="scientific">Zalerion maritima</name>
    <dbReference type="NCBI Taxonomy" id="339359"/>
    <lineage>
        <taxon>Eukaryota</taxon>
        <taxon>Fungi</taxon>
        <taxon>Dikarya</taxon>
        <taxon>Ascomycota</taxon>
        <taxon>Pezizomycotina</taxon>
        <taxon>Sordariomycetes</taxon>
        <taxon>Lulworthiomycetidae</taxon>
        <taxon>Lulworthiales</taxon>
        <taxon>Lulworthiaceae</taxon>
        <taxon>Zalerion</taxon>
    </lineage>
</organism>
<evidence type="ECO:0000256" key="4">
    <source>
        <dbReference type="SAM" id="Phobius"/>
    </source>
</evidence>
<dbReference type="InterPro" id="IPR002110">
    <property type="entry name" value="Ankyrin_rpt"/>
</dbReference>
<keyword evidence="4" id="KW-0472">Membrane</keyword>
<keyword evidence="4" id="KW-0812">Transmembrane</keyword>
<evidence type="ECO:0000256" key="1">
    <source>
        <dbReference type="ARBA" id="ARBA00022737"/>
    </source>
</evidence>
<dbReference type="PRINTS" id="PR01415">
    <property type="entry name" value="ANKYRIN"/>
</dbReference>
<evidence type="ECO:0000256" key="2">
    <source>
        <dbReference type="ARBA" id="ARBA00023043"/>
    </source>
</evidence>
<comment type="caution">
    <text evidence="5">The sequence shown here is derived from an EMBL/GenBank/DDBJ whole genome shotgun (WGS) entry which is preliminary data.</text>
</comment>
<dbReference type="Gene3D" id="1.25.40.20">
    <property type="entry name" value="Ankyrin repeat-containing domain"/>
    <property type="match status" value="2"/>
</dbReference>
<proteinExistence type="predicted"/>
<dbReference type="AlphaFoldDB" id="A0AAD5WRF3"/>
<evidence type="ECO:0000313" key="6">
    <source>
        <dbReference type="Proteomes" id="UP001201980"/>
    </source>
</evidence>
<dbReference type="PROSITE" id="PS50088">
    <property type="entry name" value="ANK_REPEAT"/>
    <property type="match status" value="1"/>
</dbReference>
<feature type="repeat" description="ANK" evidence="3">
    <location>
        <begin position="264"/>
        <end position="296"/>
    </location>
</feature>
<feature type="transmembrane region" description="Helical" evidence="4">
    <location>
        <begin position="39"/>
        <end position="60"/>
    </location>
</feature>
<keyword evidence="2 3" id="KW-0040">ANK repeat</keyword>
<dbReference type="InterPro" id="IPR036770">
    <property type="entry name" value="Ankyrin_rpt-contain_sf"/>
</dbReference>
<dbReference type="PANTHER" id="PTHR24198">
    <property type="entry name" value="ANKYRIN REPEAT AND PROTEIN KINASE DOMAIN-CONTAINING PROTEIN"/>
    <property type="match status" value="1"/>
</dbReference>
<dbReference type="SUPFAM" id="SSF48403">
    <property type="entry name" value="Ankyrin repeat"/>
    <property type="match status" value="1"/>
</dbReference>
<name>A0AAD5WRF3_9PEZI</name>
<keyword evidence="4" id="KW-1133">Transmembrane helix</keyword>
<keyword evidence="6" id="KW-1185">Reference proteome</keyword>
<dbReference type="Pfam" id="PF12796">
    <property type="entry name" value="Ank_2"/>
    <property type="match status" value="2"/>
</dbReference>
<protein>
    <recommendedName>
        <fullName evidence="7">Ankyrin</fullName>
    </recommendedName>
</protein>
<sequence>MAPLPAFRSTTMSFNDTVQNMALRASIEILKRKESGGMVVGIVVGILVGSLMLTLLIAWFCHRASRKQIPNQQYFKMIDPSLRIRRAIHSGDASLVARILRTHPSLLHNPDITPSYSPSFPSFSSPFSPYSAPYSPSPYQAPASASPAINTPSTSGLSNSNLHLAASLGHLPIVQLLHKLGHESPSPALNASHQTSLHLAAAAGHTEVVHFLASCSPASILRPDVRGRDSIMEACSGGHDTIVQLLLTYVPGGPEEALRRCDLEGNTALHFASGHANLLVVRTLLAAGSDPERKNAWSWTPGAYSATVQAEVYLKNLVGEVERRRAMLREIETRGAKGAGVRVVREDE</sequence>
<keyword evidence="1" id="KW-0677">Repeat</keyword>
<dbReference type="SMART" id="SM00248">
    <property type="entry name" value="ANK"/>
    <property type="match status" value="4"/>
</dbReference>
<dbReference type="PROSITE" id="PS50297">
    <property type="entry name" value="ANK_REP_REGION"/>
    <property type="match status" value="1"/>
</dbReference>
<accession>A0AAD5WRF3</accession>
<gene>
    <name evidence="5" type="ORF">MKZ38_003951</name>
</gene>
<dbReference type="Proteomes" id="UP001201980">
    <property type="component" value="Unassembled WGS sequence"/>
</dbReference>
<dbReference type="PANTHER" id="PTHR24198:SF165">
    <property type="entry name" value="ANKYRIN REPEAT-CONTAINING PROTEIN-RELATED"/>
    <property type="match status" value="1"/>
</dbReference>
<reference evidence="5" key="1">
    <citation type="submission" date="2022-07" db="EMBL/GenBank/DDBJ databases">
        <title>Draft genome sequence of Zalerion maritima ATCC 34329, a (micro)plastics degrading marine fungus.</title>
        <authorList>
            <person name="Paco A."/>
            <person name="Goncalves M.F.M."/>
            <person name="Rocha-Santos T.A.P."/>
            <person name="Alves A."/>
        </authorList>
    </citation>
    <scope>NUCLEOTIDE SEQUENCE</scope>
    <source>
        <strain evidence="5">ATCC 34329</strain>
    </source>
</reference>